<keyword evidence="2" id="KW-0813">Transport</keyword>
<evidence type="ECO:0000256" key="2">
    <source>
        <dbReference type="ARBA" id="ARBA00022448"/>
    </source>
</evidence>
<comment type="caution">
    <text evidence="4">The sequence shown here is derived from an EMBL/GenBank/DDBJ whole genome shotgun (WGS) entry which is preliminary data.</text>
</comment>
<dbReference type="InterPro" id="IPR018389">
    <property type="entry name" value="DctP_fam"/>
</dbReference>
<dbReference type="PANTHER" id="PTHR33376:SF7">
    <property type="entry name" value="C4-DICARBOXYLATE-BINDING PROTEIN DCTB"/>
    <property type="match status" value="1"/>
</dbReference>
<evidence type="ECO:0000313" key="4">
    <source>
        <dbReference type="EMBL" id="MPM88430.1"/>
    </source>
</evidence>
<dbReference type="InterPro" id="IPR038404">
    <property type="entry name" value="TRAP_DctP_sf"/>
</dbReference>
<sequence>MCPSGTSALSNFGKSFGILSSPYLFKNIDDVKNILYGEWGDELLATLDGTGFLGLGYGLLGFTNMSNNVRPIVKASDLEGLKIRCVANPLLLNSYKAIGASPVAMSFNELFSAMQQGVVDGQFNPMTTILSSNFQEVQKYISKTSDITSIVVFIVDEGAFTSLKPEYQRIIKDGIRIATDYMLESVVVEEAEAEKKLLASGKVQINEVSDSVKKELFQKAYPAIEAYGNSINPELFSALKNELGLN</sequence>
<dbReference type="NCBIfam" id="NF037995">
    <property type="entry name" value="TRAP_S1"/>
    <property type="match status" value="1"/>
</dbReference>
<evidence type="ECO:0000256" key="3">
    <source>
        <dbReference type="ARBA" id="ARBA00022729"/>
    </source>
</evidence>
<dbReference type="EMBL" id="VSSQ01036050">
    <property type="protein sequence ID" value="MPM88430.1"/>
    <property type="molecule type" value="Genomic_DNA"/>
</dbReference>
<dbReference type="PANTHER" id="PTHR33376">
    <property type="match status" value="1"/>
</dbReference>
<accession>A0A645DG24</accession>
<reference evidence="4" key="1">
    <citation type="submission" date="2019-08" db="EMBL/GenBank/DDBJ databases">
        <authorList>
            <person name="Kucharzyk K."/>
            <person name="Murdoch R.W."/>
            <person name="Higgins S."/>
            <person name="Loffler F."/>
        </authorList>
    </citation>
    <scope>NUCLEOTIDE SEQUENCE</scope>
</reference>
<dbReference type="CDD" id="cd13603">
    <property type="entry name" value="PBP2_TRAP_Siap_TeaA_like"/>
    <property type="match status" value="1"/>
</dbReference>
<proteinExistence type="inferred from homology"/>
<dbReference type="Pfam" id="PF03480">
    <property type="entry name" value="DctP"/>
    <property type="match status" value="1"/>
</dbReference>
<name>A0A645DG24_9ZZZZ</name>
<gene>
    <name evidence="4" type="ORF">SDC9_135534</name>
</gene>
<comment type="similarity">
    <text evidence="1">Belongs to the bacterial solute-binding protein 7 family.</text>
</comment>
<protein>
    <submittedName>
        <fullName evidence="4">Solute-binding protein</fullName>
    </submittedName>
</protein>
<dbReference type="Gene3D" id="3.40.190.170">
    <property type="entry name" value="Bacterial extracellular solute-binding protein, family 7"/>
    <property type="match status" value="1"/>
</dbReference>
<organism evidence="4">
    <name type="scientific">bioreactor metagenome</name>
    <dbReference type="NCBI Taxonomy" id="1076179"/>
    <lineage>
        <taxon>unclassified sequences</taxon>
        <taxon>metagenomes</taxon>
        <taxon>ecological metagenomes</taxon>
    </lineage>
</organism>
<dbReference type="GO" id="GO:0055085">
    <property type="term" value="P:transmembrane transport"/>
    <property type="evidence" value="ECO:0007669"/>
    <property type="project" value="InterPro"/>
</dbReference>
<dbReference type="AlphaFoldDB" id="A0A645DG24"/>
<evidence type="ECO:0000256" key="1">
    <source>
        <dbReference type="ARBA" id="ARBA00009023"/>
    </source>
</evidence>
<keyword evidence="3" id="KW-0732">Signal</keyword>